<evidence type="ECO:0000256" key="12">
    <source>
        <dbReference type="ARBA" id="ARBA00022954"/>
    </source>
</evidence>
<sequence>MTNRIIECVPNFSEGRDRNVIGQITAAIEASGGVKLLDVDPGEATNRTVVTFVGDPEAVVEAAFAGVKRAAELIDMRRHKGAHPRMGATDVLPLIPIAGVTLEECAALARGLAERIVAELRIPTYCYEAAAFTPERKNLAVCRAGEYEALPEKLAHRESAPDFGARPFDESVARTGATAVGARDFLIAVNFNLNTTSTRRANAIAFDVREKGRPVREGGSPVGKVVKDAAGNPLMQPGTLKATKAIGWFIEEYGIAQVSMNITDIAVTPLHVAFDEVCRKADARGVRVTGTEIVGLVPKRALIEAGKYFLRKQRRSTGISEEEIVRIAVKSMGLDDLKPFDPAEKVIEYLLKAEVQEKRLIDMTCKAFAGETASESPAPGGGSIAAYMGALGAALGTMVANLSSHKAGWDDRWEEFSDWAEQGQSVLSELLHLVDEDTAAFNRIMAVFAMPKSTDEEKAARSAALQEATLYATEVPLRTMKAASRVFPIVRAMASEGNPNSVSDAGVGALAARSAVLGACLNVKINAAGLKDRVKADALVAEANALAAEAERLEAEVLKIVEQKIG</sequence>
<gene>
    <name evidence="23" type="ORF">SAMN05444145_101429</name>
</gene>
<evidence type="ECO:0000256" key="9">
    <source>
        <dbReference type="ARBA" id="ARBA00022490"/>
    </source>
</evidence>
<evidence type="ECO:0000256" key="20">
    <source>
        <dbReference type="SAM" id="Coils"/>
    </source>
</evidence>
<dbReference type="GO" id="GO:0030412">
    <property type="term" value="F:formimidoyltetrahydrofolate cyclodeaminase activity"/>
    <property type="evidence" value="ECO:0007669"/>
    <property type="project" value="UniProtKB-EC"/>
</dbReference>
<dbReference type="InterPro" id="IPR036178">
    <property type="entry name" value="Formintransfe-cycloase-like_sf"/>
</dbReference>
<keyword evidence="12" id="KW-0290">Folate-binding</keyword>
<keyword evidence="14" id="KW-0206">Cytoskeleton</keyword>
<dbReference type="PANTHER" id="PTHR12234">
    <property type="entry name" value="FORMIMINOTRANSFERASE-CYCLODEAMINASE"/>
    <property type="match status" value="1"/>
</dbReference>
<keyword evidence="13" id="KW-0333">Golgi apparatus</keyword>
<dbReference type="GO" id="GO:0005542">
    <property type="term" value="F:folic acid binding"/>
    <property type="evidence" value="ECO:0007669"/>
    <property type="project" value="UniProtKB-KW"/>
</dbReference>
<evidence type="ECO:0000256" key="4">
    <source>
        <dbReference type="ARBA" id="ARBA00008297"/>
    </source>
</evidence>
<dbReference type="Gene3D" id="3.30.990.10">
    <property type="entry name" value="Formiminotransferase, N-terminal subdomain"/>
    <property type="match status" value="1"/>
</dbReference>
<keyword evidence="20" id="KW-0175">Coiled coil</keyword>
<dbReference type="Pfam" id="PF02971">
    <property type="entry name" value="FTCD"/>
    <property type="match status" value="1"/>
</dbReference>
<evidence type="ECO:0000256" key="1">
    <source>
        <dbReference type="ARBA" id="ARBA00004114"/>
    </source>
</evidence>
<dbReference type="NCBIfam" id="TIGR02024">
    <property type="entry name" value="FtcD"/>
    <property type="match status" value="1"/>
</dbReference>
<evidence type="ECO:0000256" key="6">
    <source>
        <dbReference type="ARBA" id="ARBA00012252"/>
    </source>
</evidence>
<dbReference type="SMART" id="SM01221">
    <property type="entry name" value="FTCD"/>
    <property type="match status" value="1"/>
</dbReference>
<dbReference type="UniPathway" id="UPA00379">
    <property type="reaction ID" value="UER00555"/>
</dbReference>
<dbReference type="EC" id="2.1.2.5" evidence="6"/>
<evidence type="ECO:0000256" key="2">
    <source>
        <dbReference type="ARBA" id="ARBA00004555"/>
    </source>
</evidence>
<dbReference type="Proteomes" id="UP000183253">
    <property type="component" value="Unassembled WGS sequence"/>
</dbReference>
<dbReference type="STRING" id="1033731.SAMN05444145_101429"/>
<proteinExistence type="inferred from homology"/>
<evidence type="ECO:0000256" key="18">
    <source>
        <dbReference type="ARBA" id="ARBA00025915"/>
    </source>
</evidence>
<dbReference type="InterPro" id="IPR037064">
    <property type="entry name" value="Formiminotransferase_N_sf"/>
</dbReference>
<dbReference type="Pfam" id="PF07837">
    <property type="entry name" value="FTCD_N"/>
    <property type="match status" value="1"/>
</dbReference>
<evidence type="ECO:0000256" key="3">
    <source>
        <dbReference type="ARBA" id="ARBA00005082"/>
    </source>
</evidence>
<dbReference type="GO" id="GO:0019556">
    <property type="term" value="P:L-histidine catabolic process to glutamate and formamide"/>
    <property type="evidence" value="ECO:0007669"/>
    <property type="project" value="UniProtKB-UniPathway"/>
</dbReference>
<keyword evidence="15" id="KW-0456">Lyase</keyword>
<keyword evidence="11" id="KW-0369">Histidine metabolism</keyword>
<dbReference type="SUPFAM" id="SSF55116">
    <property type="entry name" value="Formiminotransferase domain of formiminotransferase-cyclodeaminase"/>
    <property type="match status" value="2"/>
</dbReference>
<dbReference type="GO" id="GO:0005814">
    <property type="term" value="C:centriole"/>
    <property type="evidence" value="ECO:0007669"/>
    <property type="project" value="UniProtKB-SubCell"/>
</dbReference>
<comment type="subcellular location">
    <subcellularLocation>
        <location evidence="1">Cytoplasm</location>
        <location evidence="1">Cytoskeleton</location>
        <location evidence="1">Microtubule organizing center</location>
        <location evidence="1">Centrosome</location>
        <location evidence="1">Centriole</location>
    </subcellularLocation>
    <subcellularLocation>
        <location evidence="2">Golgi apparatus</location>
    </subcellularLocation>
</comment>
<protein>
    <recommendedName>
        <fullName evidence="8">Formimidoyltransferase-cyclodeaminase</fullName>
        <ecNumber evidence="6">2.1.2.5</ecNumber>
        <ecNumber evidence="7">4.3.1.4</ecNumber>
    </recommendedName>
    <alternativeName>
        <fullName evidence="19">Formiminotransferase-cyclodeaminase</fullName>
    </alternativeName>
</protein>
<dbReference type="InterPro" id="IPR013802">
    <property type="entry name" value="Formiminotransferase_C"/>
</dbReference>
<evidence type="ECO:0000256" key="19">
    <source>
        <dbReference type="ARBA" id="ARBA00030029"/>
    </source>
</evidence>
<keyword evidence="9" id="KW-0963">Cytoplasm</keyword>
<reference evidence="23 24" key="1">
    <citation type="submission" date="2016-10" db="EMBL/GenBank/DDBJ databases">
        <authorList>
            <person name="de Groot N.N."/>
        </authorList>
    </citation>
    <scope>NUCLEOTIDE SEQUENCE [LARGE SCALE GENOMIC DNA]</scope>
    <source>
        <strain evidence="23 24">DSM 25383</strain>
    </source>
</reference>
<evidence type="ECO:0000256" key="16">
    <source>
        <dbReference type="ARBA" id="ARBA00023268"/>
    </source>
</evidence>
<comment type="similarity">
    <text evidence="4">In the N-terminal section; belongs to the formiminotransferase family.</text>
</comment>
<evidence type="ECO:0000256" key="10">
    <source>
        <dbReference type="ARBA" id="ARBA00022679"/>
    </source>
</evidence>
<dbReference type="Gene3D" id="3.30.70.670">
    <property type="entry name" value="Formiminotransferase, C-terminal subdomain"/>
    <property type="match status" value="1"/>
</dbReference>
<evidence type="ECO:0000259" key="21">
    <source>
        <dbReference type="SMART" id="SM01221"/>
    </source>
</evidence>
<evidence type="ECO:0000256" key="13">
    <source>
        <dbReference type="ARBA" id="ARBA00023034"/>
    </source>
</evidence>
<feature type="domain" description="Formiminotransferase C-terminal subdomain" evidence="21">
    <location>
        <begin position="185"/>
        <end position="350"/>
    </location>
</feature>
<dbReference type="EC" id="4.3.1.4" evidence="7"/>
<dbReference type="GO" id="GO:0019557">
    <property type="term" value="P:L-histidine catabolic process to glutamate and formate"/>
    <property type="evidence" value="ECO:0007669"/>
    <property type="project" value="UniProtKB-UniPathway"/>
</dbReference>
<dbReference type="AlphaFoldDB" id="A0A1H3Y4M5"/>
<comment type="pathway">
    <text evidence="3">Amino-acid degradation; L-histidine degradation into L-glutamate; L-glutamate from N-formimidoyl-L-glutamate (transferase route): step 1/1.</text>
</comment>
<dbReference type="InterPro" id="IPR022384">
    <property type="entry name" value="FormiminoTrfase_cat_dom_sf"/>
</dbReference>
<comment type="subunit">
    <text evidence="18">Homooctamer, including four polyglutamate binding sites. The subunits are arranged as a tetramer of dimers, and form a planar ring-shaped structure.</text>
</comment>
<evidence type="ECO:0000256" key="15">
    <source>
        <dbReference type="ARBA" id="ARBA00023239"/>
    </source>
</evidence>
<keyword evidence="16" id="KW-0511">Multifunctional enzyme</keyword>
<dbReference type="PANTHER" id="PTHR12234:SF0">
    <property type="entry name" value="FORMIMIDOYLTRANSFERASE-CYCLODEAMINASE"/>
    <property type="match status" value="1"/>
</dbReference>
<evidence type="ECO:0000259" key="22">
    <source>
        <dbReference type="SMART" id="SM01222"/>
    </source>
</evidence>
<keyword evidence="10 23" id="KW-0808">Transferase</keyword>
<dbReference type="SUPFAM" id="SSF101262">
    <property type="entry name" value="Methenyltetrahydrofolate cyclohydrolase-like"/>
    <property type="match status" value="1"/>
</dbReference>
<evidence type="ECO:0000313" key="24">
    <source>
        <dbReference type="Proteomes" id="UP000183253"/>
    </source>
</evidence>
<accession>A0A1H3Y4M5</accession>
<evidence type="ECO:0000313" key="23">
    <source>
        <dbReference type="EMBL" id="SEA06041.1"/>
    </source>
</evidence>
<dbReference type="InterPro" id="IPR051623">
    <property type="entry name" value="FTCD"/>
</dbReference>
<name>A0A1H3Y4M5_9BACT</name>
<feature type="domain" description="Formiminotransferase N-terminal subdomain" evidence="22">
    <location>
        <begin position="4"/>
        <end position="184"/>
    </location>
</feature>
<keyword evidence="24" id="KW-1185">Reference proteome</keyword>
<evidence type="ECO:0000256" key="17">
    <source>
        <dbReference type="ARBA" id="ARBA00025506"/>
    </source>
</evidence>
<evidence type="ECO:0000256" key="11">
    <source>
        <dbReference type="ARBA" id="ARBA00022808"/>
    </source>
</evidence>
<evidence type="ECO:0000256" key="8">
    <source>
        <dbReference type="ARBA" id="ARBA00017787"/>
    </source>
</evidence>
<organism evidence="23 24">
    <name type="scientific">Alistipes timonensis JC136</name>
    <dbReference type="NCBI Taxonomy" id="1033731"/>
    <lineage>
        <taxon>Bacteria</taxon>
        <taxon>Pseudomonadati</taxon>
        <taxon>Bacteroidota</taxon>
        <taxon>Bacteroidia</taxon>
        <taxon>Bacteroidales</taxon>
        <taxon>Rikenellaceae</taxon>
        <taxon>Alistipes</taxon>
    </lineage>
</organism>
<evidence type="ECO:0000256" key="14">
    <source>
        <dbReference type="ARBA" id="ARBA00023212"/>
    </source>
</evidence>
<dbReference type="OrthoDB" id="9773217at2"/>
<dbReference type="Gene3D" id="1.20.120.680">
    <property type="entry name" value="Formiminotetrahydrofolate cyclodeaminase monomer, up-and-down helical bundle"/>
    <property type="match status" value="1"/>
</dbReference>
<dbReference type="InterPro" id="IPR007044">
    <property type="entry name" value="Cyclodeamin/CycHdrlase"/>
</dbReference>
<dbReference type="InterPro" id="IPR012886">
    <property type="entry name" value="Formiminotransferase_N"/>
</dbReference>
<evidence type="ECO:0000256" key="5">
    <source>
        <dbReference type="ARBA" id="ARBA00010825"/>
    </source>
</evidence>
<dbReference type="InterPro" id="IPR004227">
    <property type="entry name" value="Formiminotransferase_cat"/>
</dbReference>
<dbReference type="Pfam" id="PF04961">
    <property type="entry name" value="FTCD_C"/>
    <property type="match status" value="1"/>
</dbReference>
<comment type="function">
    <text evidence="17">Folate-dependent enzyme, that displays both transferase and deaminase activity. Serves to channel one-carbon units from formiminoglutamate to the folate pool.</text>
</comment>
<dbReference type="SMART" id="SM01222">
    <property type="entry name" value="FTCD_N"/>
    <property type="match status" value="1"/>
</dbReference>
<dbReference type="GO" id="GO:0030409">
    <property type="term" value="F:glutamate formimidoyltransferase activity"/>
    <property type="evidence" value="ECO:0007669"/>
    <property type="project" value="UniProtKB-EC"/>
</dbReference>
<dbReference type="InterPro" id="IPR037070">
    <property type="entry name" value="Formiminotransferase_C_sf"/>
</dbReference>
<feature type="coiled-coil region" evidence="20">
    <location>
        <begin position="536"/>
        <end position="563"/>
    </location>
</feature>
<dbReference type="EMBL" id="FNRI01000001">
    <property type="protein sequence ID" value="SEA06041.1"/>
    <property type="molecule type" value="Genomic_DNA"/>
</dbReference>
<dbReference type="RefSeq" id="WP_010259870.1">
    <property type="nucleotide sequence ID" value="NZ_CAEG01000004.1"/>
</dbReference>
<evidence type="ECO:0000256" key="7">
    <source>
        <dbReference type="ARBA" id="ARBA00012998"/>
    </source>
</evidence>
<comment type="similarity">
    <text evidence="5">In the C-terminal section; belongs to the cyclodeaminase/cyclohydrolase family.</text>
</comment>